<evidence type="ECO:0000259" key="4">
    <source>
        <dbReference type="Pfam" id="PF08540"/>
    </source>
</evidence>
<dbReference type="GO" id="GO:0004421">
    <property type="term" value="F:hydroxymethylglutaryl-CoA synthase activity"/>
    <property type="evidence" value="ECO:0007669"/>
    <property type="project" value="InterPro"/>
</dbReference>
<evidence type="ECO:0000259" key="3">
    <source>
        <dbReference type="Pfam" id="PF01154"/>
    </source>
</evidence>
<dbReference type="Pfam" id="PF08540">
    <property type="entry name" value="HMG_CoA_synt_C"/>
    <property type="match status" value="1"/>
</dbReference>
<dbReference type="EMBL" id="CP046441">
    <property type="protein sequence ID" value="QGT80917.1"/>
    <property type="molecule type" value="Genomic_DNA"/>
</dbReference>
<feature type="domain" description="Hydroxymethylglutaryl-coenzyme A synthase C-terminal" evidence="4">
    <location>
        <begin position="268"/>
        <end position="366"/>
    </location>
</feature>
<sequence length="409" mass="44833">MTVGIEKINAYVGRAKLSLQHLFEARGLDAARLDNLLMHEKSIALPCEDSITHAVNAAKPIVDSLTPQERASIRLLIVATESGVDFGKSISTYVQHYLNLPRQCRLFEVKQACYGGTAALMMAANTVSASVDPDIKALVIATDEARPSARMTYAEPSQGMAGVAMLISRKPAVLAIDEGASGLCSYEIMDTCRPTGELETGDADLSLLSYLDCLSEAYNDYATQVSDTVFETTFQHLLFHTPFAGMVKGAHRKLARDLTDFNRQQIEADYQTRVAASVNIASYVGNTYSASLYLALVSLLQTRSPQQPSRIGLFSYGSGCVSEFFSGVVTPDSHKSIMHNIVKSHQERVDLSVEAYDHLLDLKKQTAFGVQNVSLDPDAYADIYAAAYQGRKLLTLQGISDYHRQYDWS</sequence>
<dbReference type="Gene3D" id="3.40.47.10">
    <property type="match status" value="2"/>
</dbReference>
<protein>
    <submittedName>
        <fullName evidence="5">3-hydroxy-3-methylglutaryl-ACP synthase</fullName>
    </submittedName>
</protein>
<dbReference type="InterPro" id="IPR016039">
    <property type="entry name" value="Thiolase-like"/>
</dbReference>
<proteinExistence type="inferred from homology"/>
<dbReference type="PANTHER" id="PTHR43323:SF2">
    <property type="entry name" value="HYDROXYMETHYLGLUTARYL-COA SYNTHASE"/>
    <property type="match status" value="1"/>
</dbReference>
<evidence type="ECO:0000256" key="1">
    <source>
        <dbReference type="ARBA" id="ARBA00007061"/>
    </source>
</evidence>
<feature type="domain" description="Hydroxymethylglutaryl-coenzyme A synthase N-terminal" evidence="3">
    <location>
        <begin position="72"/>
        <end position="169"/>
    </location>
</feature>
<accession>A0AAE6QFY3</accession>
<evidence type="ECO:0000313" key="5">
    <source>
        <dbReference type="EMBL" id="QGT80917.1"/>
    </source>
</evidence>
<evidence type="ECO:0000256" key="2">
    <source>
        <dbReference type="ARBA" id="ARBA00022679"/>
    </source>
</evidence>
<comment type="similarity">
    <text evidence="1">Belongs to the thiolase-like superfamily. HMG-CoA synthase family.</text>
</comment>
<dbReference type="InterPro" id="IPR013746">
    <property type="entry name" value="HMG_CoA_synt_C_dom"/>
</dbReference>
<name>A0AAE6QFY3_9PSED</name>
<gene>
    <name evidence="5" type="ORF">GMO17_06840</name>
</gene>
<dbReference type="CDD" id="cd00827">
    <property type="entry name" value="init_cond_enzymes"/>
    <property type="match status" value="1"/>
</dbReference>
<dbReference type="InterPro" id="IPR013528">
    <property type="entry name" value="HMG_CoA_synth_N"/>
</dbReference>
<dbReference type="AlphaFoldDB" id="A0AAE6QFY3"/>
<dbReference type="Pfam" id="PF01154">
    <property type="entry name" value="HMG_CoA_synt_N"/>
    <property type="match status" value="1"/>
</dbReference>
<reference evidence="5 6" key="1">
    <citation type="submission" date="2019-11" db="EMBL/GenBank/DDBJ databases">
        <title>Complete genome sequence of Pseudomonas syringae pv. coronafaciens isolate B19001 originated in imported oat cereal.</title>
        <authorList>
            <person name="Kim S.M."/>
            <person name="Lee B.C."/>
            <person name="Seo S.J."/>
            <person name="Lee J.E."/>
            <person name="Choi N.J."/>
            <person name="Park J.H."/>
        </authorList>
    </citation>
    <scope>NUCLEOTIDE SEQUENCE [LARGE SCALE GENOMIC DNA]</scope>
    <source>
        <strain evidence="5 6">B19001</strain>
    </source>
</reference>
<dbReference type="GO" id="GO:0006084">
    <property type="term" value="P:acetyl-CoA metabolic process"/>
    <property type="evidence" value="ECO:0007669"/>
    <property type="project" value="InterPro"/>
</dbReference>
<keyword evidence="2" id="KW-0808">Transferase</keyword>
<evidence type="ECO:0000313" key="6">
    <source>
        <dbReference type="Proteomes" id="UP000423413"/>
    </source>
</evidence>
<dbReference type="PANTHER" id="PTHR43323">
    <property type="entry name" value="3-HYDROXY-3-METHYLGLUTARYL COENZYME A SYNTHASE"/>
    <property type="match status" value="1"/>
</dbReference>
<dbReference type="RefSeq" id="WP_191892810.1">
    <property type="nucleotide sequence ID" value="NZ_CP046441.1"/>
</dbReference>
<dbReference type="SUPFAM" id="SSF53901">
    <property type="entry name" value="Thiolase-like"/>
    <property type="match status" value="2"/>
</dbReference>
<organism evidence="5 6">
    <name type="scientific">Pseudomonas coronafaciens pv. coronafaciens</name>
    <dbReference type="NCBI Taxonomy" id="235275"/>
    <lineage>
        <taxon>Bacteria</taxon>
        <taxon>Pseudomonadati</taxon>
        <taxon>Pseudomonadota</taxon>
        <taxon>Gammaproteobacteria</taxon>
        <taxon>Pseudomonadales</taxon>
        <taxon>Pseudomonadaceae</taxon>
        <taxon>Pseudomonas</taxon>
        <taxon>Pseudomonas coronafaciens</taxon>
    </lineage>
</organism>
<dbReference type="Proteomes" id="UP000423413">
    <property type="component" value="Chromosome"/>
</dbReference>